<reference evidence="1 2" key="1">
    <citation type="submission" date="2014-07" db="EMBL/GenBank/DDBJ databases">
        <title>Draft Genome Sequence of Gephyronic Acid Producer, Cystobacter violaceus Strain Cb vi76.</title>
        <authorList>
            <person name="Stevens D.C."/>
            <person name="Young J."/>
            <person name="Carmichael R."/>
            <person name="Tan J."/>
            <person name="Taylor R.E."/>
        </authorList>
    </citation>
    <scope>NUCLEOTIDE SEQUENCE [LARGE SCALE GENOMIC DNA]</scope>
    <source>
        <strain evidence="1 2">Cb vi76</strain>
    </source>
</reference>
<gene>
    <name evidence="1" type="ORF">Q664_43735</name>
</gene>
<name>A0A084SHW4_9BACT</name>
<organism evidence="1 2">
    <name type="scientific">Archangium violaceum Cb vi76</name>
    <dbReference type="NCBI Taxonomy" id="1406225"/>
    <lineage>
        <taxon>Bacteria</taxon>
        <taxon>Pseudomonadati</taxon>
        <taxon>Myxococcota</taxon>
        <taxon>Myxococcia</taxon>
        <taxon>Myxococcales</taxon>
        <taxon>Cystobacterineae</taxon>
        <taxon>Archangiaceae</taxon>
        <taxon>Archangium</taxon>
    </lineage>
</organism>
<dbReference type="AlphaFoldDB" id="A0A084SHW4"/>
<evidence type="ECO:0000313" key="1">
    <source>
        <dbReference type="EMBL" id="KFA88049.1"/>
    </source>
</evidence>
<accession>A0A084SHW4</accession>
<comment type="caution">
    <text evidence="1">The sequence shown here is derived from an EMBL/GenBank/DDBJ whole genome shotgun (WGS) entry which is preliminary data.</text>
</comment>
<evidence type="ECO:0000313" key="2">
    <source>
        <dbReference type="Proteomes" id="UP000028547"/>
    </source>
</evidence>
<proteinExistence type="predicted"/>
<protein>
    <submittedName>
        <fullName evidence="1">Uncharacterized protein</fullName>
    </submittedName>
</protein>
<dbReference type="RefSeq" id="WP_043410057.1">
    <property type="nucleotide sequence ID" value="NZ_JPMI01000305.1"/>
</dbReference>
<dbReference type="EMBL" id="JPMI01000305">
    <property type="protein sequence ID" value="KFA88049.1"/>
    <property type="molecule type" value="Genomic_DNA"/>
</dbReference>
<sequence>MSNHDWRPRLTTIDDPIAEDHWSHTTQEGETKVSRIVVGRPQPLPGEADRAWYCPLSIEGYLPGIKCVMGVGPVDALMNAMTLVRRFFEEHSDVAPRAGVPPRQES</sequence>
<dbReference type="Proteomes" id="UP000028547">
    <property type="component" value="Unassembled WGS sequence"/>
</dbReference>